<evidence type="ECO:0000256" key="1">
    <source>
        <dbReference type="SAM" id="Phobius"/>
    </source>
</evidence>
<comment type="caution">
    <text evidence="2">The sequence shown here is derived from an EMBL/GenBank/DDBJ whole genome shotgun (WGS) entry which is preliminary data.</text>
</comment>
<dbReference type="Proteomes" id="UP001331761">
    <property type="component" value="Unassembled WGS sequence"/>
</dbReference>
<accession>A0AAN8IGN8</accession>
<keyword evidence="1" id="KW-0472">Membrane</keyword>
<evidence type="ECO:0000313" key="2">
    <source>
        <dbReference type="EMBL" id="KAK5969423.1"/>
    </source>
</evidence>
<keyword evidence="1" id="KW-1133">Transmembrane helix</keyword>
<gene>
    <name evidence="2" type="ORF">GCK32_001407</name>
</gene>
<evidence type="ECO:0000313" key="3">
    <source>
        <dbReference type="Proteomes" id="UP001331761"/>
    </source>
</evidence>
<dbReference type="EMBL" id="WIXE01020174">
    <property type="protein sequence ID" value="KAK5969423.1"/>
    <property type="molecule type" value="Genomic_DNA"/>
</dbReference>
<protein>
    <submittedName>
        <fullName evidence="2">Uncharacterized protein</fullName>
    </submittedName>
</protein>
<keyword evidence="1" id="KW-0812">Transmembrane</keyword>
<organism evidence="2 3">
    <name type="scientific">Trichostrongylus colubriformis</name>
    <name type="common">Black scour worm</name>
    <dbReference type="NCBI Taxonomy" id="6319"/>
    <lineage>
        <taxon>Eukaryota</taxon>
        <taxon>Metazoa</taxon>
        <taxon>Ecdysozoa</taxon>
        <taxon>Nematoda</taxon>
        <taxon>Chromadorea</taxon>
        <taxon>Rhabditida</taxon>
        <taxon>Rhabditina</taxon>
        <taxon>Rhabditomorpha</taxon>
        <taxon>Strongyloidea</taxon>
        <taxon>Trichostrongylidae</taxon>
        <taxon>Trichostrongylus</taxon>
    </lineage>
</organism>
<feature type="transmembrane region" description="Helical" evidence="1">
    <location>
        <begin position="72"/>
        <end position="97"/>
    </location>
</feature>
<sequence>MIGVLLLPLCLARSPNGTRRCLDGKSYMFYDDPGRPPIDTSECCTGFSKDEDGNCVADIIRHSLPTSALPRFAAAISLILVVWILIAVFSLVIAYVTMMGRNRKKPRNSSEIGDHVASKVLLNNDLPSKSQLVMI</sequence>
<proteinExistence type="predicted"/>
<reference evidence="2 3" key="1">
    <citation type="submission" date="2019-10" db="EMBL/GenBank/DDBJ databases">
        <title>Assembly and Annotation for the nematode Trichostrongylus colubriformis.</title>
        <authorList>
            <person name="Martin J."/>
        </authorList>
    </citation>
    <scope>NUCLEOTIDE SEQUENCE [LARGE SCALE GENOMIC DNA]</scope>
    <source>
        <strain evidence="2">G859</strain>
        <tissue evidence="2">Whole worm</tissue>
    </source>
</reference>
<dbReference type="AlphaFoldDB" id="A0AAN8IGN8"/>
<name>A0AAN8IGN8_TRICO</name>
<keyword evidence="3" id="KW-1185">Reference proteome</keyword>